<evidence type="ECO:0000256" key="5">
    <source>
        <dbReference type="SAM" id="SignalP"/>
    </source>
</evidence>
<feature type="chain" id="PRO_5018602993" description="LRAT domain-containing protein" evidence="5">
    <location>
        <begin position="20"/>
        <end position="196"/>
    </location>
</feature>
<name>A0A3Q2WT59_HAPBU</name>
<accession>A0A3Q2WT59</accession>
<reference evidence="7" key="1">
    <citation type="submission" date="2025-08" db="UniProtKB">
        <authorList>
            <consortium name="Ensembl"/>
        </authorList>
    </citation>
    <scope>IDENTIFICATION</scope>
</reference>
<dbReference type="Gene3D" id="3.90.1720.10">
    <property type="entry name" value="endopeptidase domain like (from Nostoc punctiforme)"/>
    <property type="match status" value="1"/>
</dbReference>
<sequence length="196" mass="22736">MRTLIIIVILQLAINLIEANNEDLEFEFGDLIAFPKCNCLGKSVYKHYAVYVGDKEFDGKKKEENIFERTGPVITPRSLSDCIFTRLGKKVYMKDNYLDGLEKYPKSNEERIMAQIKEKYHKCGTYGLFKNNCEHVATYVRYGVSVSIQHDTHVEGWCKNDPSINVQEILDRMNAKPFKFDENCSNECQFESRKHG</sequence>
<dbReference type="PROSITE" id="PS51934">
    <property type="entry name" value="LRAT"/>
    <property type="match status" value="1"/>
</dbReference>
<dbReference type="InterPro" id="IPR007053">
    <property type="entry name" value="LRAT_dom"/>
</dbReference>
<evidence type="ECO:0000313" key="7">
    <source>
        <dbReference type="Ensembl" id="ENSHBUP00000029979.1"/>
    </source>
</evidence>
<keyword evidence="8" id="KW-1185">Reference proteome</keyword>
<dbReference type="Proteomes" id="UP000264840">
    <property type="component" value="Unplaced"/>
</dbReference>
<dbReference type="Ensembl" id="ENSHBUT00000020572.1">
    <property type="protein sequence ID" value="ENSHBUP00000029979.1"/>
    <property type="gene ID" value="ENSHBUG00000014709.1"/>
</dbReference>
<dbReference type="Pfam" id="PF04970">
    <property type="entry name" value="LRAT"/>
    <property type="match status" value="1"/>
</dbReference>
<keyword evidence="4" id="KW-0443">Lipid metabolism</keyword>
<dbReference type="PANTHER" id="PTHR13943">
    <property type="entry name" value="HRAS-LIKE SUPPRESSOR - RELATED"/>
    <property type="match status" value="1"/>
</dbReference>
<dbReference type="OMA" id="SNEERIM"/>
<proteinExistence type="inferred from homology"/>
<keyword evidence="2" id="KW-0808">Transferase</keyword>
<feature type="domain" description="LRAT" evidence="6">
    <location>
        <begin position="37"/>
        <end position="149"/>
    </location>
</feature>
<dbReference type="AlphaFoldDB" id="A0A3Q2WT59"/>
<evidence type="ECO:0000256" key="2">
    <source>
        <dbReference type="ARBA" id="ARBA00022679"/>
    </source>
</evidence>
<dbReference type="GO" id="GO:0005737">
    <property type="term" value="C:cytoplasm"/>
    <property type="evidence" value="ECO:0007669"/>
    <property type="project" value="TreeGrafter"/>
</dbReference>
<keyword evidence="5" id="KW-0732">Signal</keyword>
<dbReference type="InterPro" id="IPR051496">
    <property type="entry name" value="H-rev107_PLA/AT"/>
</dbReference>
<evidence type="ECO:0000313" key="8">
    <source>
        <dbReference type="Proteomes" id="UP000264840"/>
    </source>
</evidence>
<evidence type="ECO:0000259" key="6">
    <source>
        <dbReference type="PROSITE" id="PS51934"/>
    </source>
</evidence>
<dbReference type="GeneTree" id="ENSGT01150000287039"/>
<reference evidence="7" key="2">
    <citation type="submission" date="2025-09" db="UniProtKB">
        <authorList>
            <consortium name="Ensembl"/>
        </authorList>
    </citation>
    <scope>IDENTIFICATION</scope>
</reference>
<dbReference type="GO" id="GO:0008970">
    <property type="term" value="F:phospholipase A1 activity"/>
    <property type="evidence" value="ECO:0007669"/>
    <property type="project" value="TreeGrafter"/>
</dbReference>
<dbReference type="GO" id="GO:0070292">
    <property type="term" value="P:N-acylphosphatidylethanolamine metabolic process"/>
    <property type="evidence" value="ECO:0007669"/>
    <property type="project" value="TreeGrafter"/>
</dbReference>
<evidence type="ECO:0000256" key="3">
    <source>
        <dbReference type="ARBA" id="ARBA00022801"/>
    </source>
</evidence>
<comment type="similarity">
    <text evidence="1">Belongs to the H-rev107 family.</text>
</comment>
<dbReference type="GO" id="GO:0016410">
    <property type="term" value="F:N-acyltransferase activity"/>
    <property type="evidence" value="ECO:0007669"/>
    <property type="project" value="TreeGrafter"/>
</dbReference>
<dbReference type="GO" id="GO:0004623">
    <property type="term" value="F:phospholipase A2 activity"/>
    <property type="evidence" value="ECO:0007669"/>
    <property type="project" value="TreeGrafter"/>
</dbReference>
<evidence type="ECO:0000256" key="1">
    <source>
        <dbReference type="ARBA" id="ARBA00007824"/>
    </source>
</evidence>
<organism evidence="7 8">
    <name type="scientific">Haplochromis burtoni</name>
    <name type="common">Burton's mouthbrooder</name>
    <name type="synonym">Chromis burtoni</name>
    <dbReference type="NCBI Taxonomy" id="8153"/>
    <lineage>
        <taxon>Eukaryota</taxon>
        <taxon>Metazoa</taxon>
        <taxon>Chordata</taxon>
        <taxon>Craniata</taxon>
        <taxon>Vertebrata</taxon>
        <taxon>Euteleostomi</taxon>
        <taxon>Actinopterygii</taxon>
        <taxon>Neopterygii</taxon>
        <taxon>Teleostei</taxon>
        <taxon>Neoteleostei</taxon>
        <taxon>Acanthomorphata</taxon>
        <taxon>Ovalentaria</taxon>
        <taxon>Cichlomorphae</taxon>
        <taxon>Cichliformes</taxon>
        <taxon>Cichlidae</taxon>
        <taxon>African cichlids</taxon>
        <taxon>Pseudocrenilabrinae</taxon>
        <taxon>Haplochromini</taxon>
        <taxon>Haplochromis</taxon>
    </lineage>
</organism>
<protein>
    <recommendedName>
        <fullName evidence="6">LRAT domain-containing protein</fullName>
    </recommendedName>
</protein>
<dbReference type="PANTHER" id="PTHR13943:SF31">
    <property type="entry name" value="PHOSPHOLIPASE A AND ACYLTRANSFERASE 3"/>
    <property type="match status" value="1"/>
</dbReference>
<feature type="signal peptide" evidence="5">
    <location>
        <begin position="1"/>
        <end position="19"/>
    </location>
</feature>
<evidence type="ECO:0000256" key="4">
    <source>
        <dbReference type="ARBA" id="ARBA00023098"/>
    </source>
</evidence>
<keyword evidence="3" id="KW-0378">Hydrolase</keyword>